<sequence length="395" mass="45885">MNILNIPYFAGGLSHLIPLYALHIKHLKKDTEIKNHFFVSKHTQNFLRAQGISCVPLDYFEDVNESILMLQDSVKTIKYVTEKEREACERVRPVLIIEDTSLTTPLIAEKNNIPRISIQRTGIFRSIDNYFRNKNHVHSLQKGEHTERSLFVSDTISLKTKIFNHSETLFLQQYVKPKAKIIPGIPTIECLPDNIENRESYFYSGPLLVMDKPSKELSIRLEDFLNRNKQKPIVFITTGTIDKTPIEKFIEYFVERGYAVITTCNCDIREPHKQSVFYKKLLPLNYICGISKLVIHQCGSGMYHYPIMNSVPSLTIGTLCYDREDIAQRLQQLGVSGHIPHPEDNLNYWDIFLKLVKRFEENTLVDFNEINRLRLEITETSSNFKIDQVLQYALQ</sequence>
<proteinExistence type="predicted"/>
<gene>
    <name evidence="1" type="ORF">F5984_25690</name>
</gene>
<dbReference type="AlphaFoldDB" id="A0A7J5TS90"/>
<protein>
    <recommendedName>
        <fullName evidence="3">Glycosyl transferase</fullName>
    </recommendedName>
</protein>
<comment type="caution">
    <text evidence="1">The sequence shown here is derived from an EMBL/GenBank/DDBJ whole genome shotgun (WGS) entry which is preliminary data.</text>
</comment>
<keyword evidence="2" id="KW-1185">Reference proteome</keyword>
<dbReference type="EMBL" id="WELI01000020">
    <property type="protein sequence ID" value="KAB7725716.1"/>
    <property type="molecule type" value="Genomic_DNA"/>
</dbReference>
<dbReference type="Proteomes" id="UP000488299">
    <property type="component" value="Unassembled WGS sequence"/>
</dbReference>
<evidence type="ECO:0000313" key="1">
    <source>
        <dbReference type="EMBL" id="KAB7725716.1"/>
    </source>
</evidence>
<dbReference type="RefSeq" id="WP_152127157.1">
    <property type="nucleotide sequence ID" value="NZ_WELI01000020.1"/>
</dbReference>
<dbReference type="SUPFAM" id="SSF53756">
    <property type="entry name" value="UDP-Glycosyltransferase/glycogen phosphorylase"/>
    <property type="match status" value="1"/>
</dbReference>
<name>A0A7J5TS90_9BACT</name>
<evidence type="ECO:0008006" key="3">
    <source>
        <dbReference type="Google" id="ProtNLM"/>
    </source>
</evidence>
<reference evidence="1 2" key="1">
    <citation type="submission" date="2019-10" db="EMBL/GenBank/DDBJ databases">
        <title>Rudanella paleaurantiibacter sp. nov., isolated from sludge.</title>
        <authorList>
            <person name="Xu S.Q."/>
        </authorList>
    </citation>
    <scope>NUCLEOTIDE SEQUENCE [LARGE SCALE GENOMIC DNA]</scope>
    <source>
        <strain evidence="1 2">HX-22-17</strain>
    </source>
</reference>
<organism evidence="1 2">
    <name type="scientific">Rudanella paleaurantiibacter</name>
    <dbReference type="NCBI Taxonomy" id="2614655"/>
    <lineage>
        <taxon>Bacteria</taxon>
        <taxon>Pseudomonadati</taxon>
        <taxon>Bacteroidota</taxon>
        <taxon>Cytophagia</taxon>
        <taxon>Cytophagales</taxon>
        <taxon>Cytophagaceae</taxon>
        <taxon>Rudanella</taxon>
    </lineage>
</organism>
<evidence type="ECO:0000313" key="2">
    <source>
        <dbReference type="Proteomes" id="UP000488299"/>
    </source>
</evidence>
<accession>A0A7J5TS90</accession>
<dbReference type="Gene3D" id="3.40.50.2000">
    <property type="entry name" value="Glycogen Phosphorylase B"/>
    <property type="match status" value="2"/>
</dbReference>